<dbReference type="Pfam" id="PF00356">
    <property type="entry name" value="LacI"/>
    <property type="match status" value="1"/>
</dbReference>
<evidence type="ECO:0000259" key="4">
    <source>
        <dbReference type="PROSITE" id="PS50932"/>
    </source>
</evidence>
<sequence>MVSSRPDDAAAHHQARASSPLSDLGIMVTYPPTPRLKGSRVNQHKATIHDVARIAGVSRATVSRYLNGGKWVSEDAAAKIKVAIEQTHYVANTHARALVTGRAGSVAFLLGEPQKLLFEDPNFATLLRAVADELGKRGTSFLLMTTDNKDEERRNIAYLQAGHVDGVIQVAWHQDSSKMLAALVKAGIPTVVAEQPSDETLPVGYVHVEDYGSARKACEYLLSRGARRLAMIAGPEGPSGTRDRVHGFLDTLAAAGVGSSDAAPIVHGDYSSASGERAMSELLDFHPDIDAVFISSDAMAVGAMKTLRARGIAVPDDMQIVGFDDSSAAMLADPPLTTVRQPFDQIGKHLVDQLLRIIAGEQPIGVTLPCELVVRDTTR</sequence>
<dbReference type="PANTHER" id="PTHR30146:SF109">
    <property type="entry name" value="HTH-TYPE TRANSCRIPTIONAL REGULATOR GALS"/>
    <property type="match status" value="1"/>
</dbReference>
<dbReference type="EMBL" id="WHZU01000008">
    <property type="protein sequence ID" value="NEH11662.1"/>
    <property type="molecule type" value="Genomic_DNA"/>
</dbReference>
<comment type="caution">
    <text evidence="5">The sequence shown here is derived from an EMBL/GenBank/DDBJ whole genome shotgun (WGS) entry which is preliminary data.</text>
</comment>
<evidence type="ECO:0000256" key="2">
    <source>
        <dbReference type="ARBA" id="ARBA00023125"/>
    </source>
</evidence>
<evidence type="ECO:0000313" key="6">
    <source>
        <dbReference type="Proteomes" id="UP000475155"/>
    </source>
</evidence>
<reference evidence="5 6" key="1">
    <citation type="submission" date="2019-10" db="EMBL/GenBank/DDBJ databases">
        <title>Bifidobacterium from non-human primates.</title>
        <authorList>
            <person name="Modesto M."/>
        </authorList>
    </citation>
    <scope>NUCLEOTIDE SEQUENCE [LARGE SCALE GENOMIC DNA]</scope>
    <source>
        <strain evidence="5 6">SMA1</strain>
    </source>
</reference>
<dbReference type="InterPro" id="IPR010982">
    <property type="entry name" value="Lambda_DNA-bd_dom_sf"/>
</dbReference>
<dbReference type="InterPro" id="IPR028082">
    <property type="entry name" value="Peripla_BP_I"/>
</dbReference>
<evidence type="ECO:0000313" key="5">
    <source>
        <dbReference type="EMBL" id="NEH11662.1"/>
    </source>
</evidence>
<feature type="domain" description="HTH lacI-type" evidence="4">
    <location>
        <begin position="46"/>
        <end position="100"/>
    </location>
</feature>
<dbReference type="PROSITE" id="PS50932">
    <property type="entry name" value="HTH_LACI_2"/>
    <property type="match status" value="1"/>
</dbReference>
<proteinExistence type="predicted"/>
<dbReference type="SUPFAM" id="SSF53822">
    <property type="entry name" value="Periplasmic binding protein-like I"/>
    <property type="match status" value="1"/>
</dbReference>
<dbReference type="CDD" id="cd06267">
    <property type="entry name" value="PBP1_LacI_sugar_binding-like"/>
    <property type="match status" value="1"/>
</dbReference>
<organism evidence="5 6">
    <name type="scientific">Bifidobacterium saimiriisciurei</name>
    <dbReference type="NCBI Taxonomy" id="2661627"/>
    <lineage>
        <taxon>Bacteria</taxon>
        <taxon>Bacillati</taxon>
        <taxon>Actinomycetota</taxon>
        <taxon>Actinomycetes</taxon>
        <taxon>Bifidobacteriales</taxon>
        <taxon>Bifidobacteriaceae</taxon>
        <taxon>Bifidobacterium</taxon>
    </lineage>
</organism>
<dbReference type="Gene3D" id="3.40.50.2300">
    <property type="match status" value="2"/>
</dbReference>
<name>A0ABX0C951_9BIFI</name>
<evidence type="ECO:0000256" key="1">
    <source>
        <dbReference type="ARBA" id="ARBA00023015"/>
    </source>
</evidence>
<dbReference type="Proteomes" id="UP000475155">
    <property type="component" value="Unassembled WGS sequence"/>
</dbReference>
<dbReference type="Gene3D" id="1.10.260.40">
    <property type="entry name" value="lambda repressor-like DNA-binding domains"/>
    <property type="match status" value="1"/>
</dbReference>
<dbReference type="PROSITE" id="PS00356">
    <property type="entry name" value="HTH_LACI_1"/>
    <property type="match status" value="1"/>
</dbReference>
<dbReference type="PRINTS" id="PR00036">
    <property type="entry name" value="HTHLACI"/>
</dbReference>
<keyword evidence="2" id="KW-0238">DNA-binding</keyword>
<dbReference type="PANTHER" id="PTHR30146">
    <property type="entry name" value="LACI-RELATED TRANSCRIPTIONAL REPRESSOR"/>
    <property type="match status" value="1"/>
</dbReference>
<keyword evidence="3" id="KW-0804">Transcription</keyword>
<dbReference type="SUPFAM" id="SSF47413">
    <property type="entry name" value="lambda repressor-like DNA-binding domains"/>
    <property type="match status" value="1"/>
</dbReference>
<evidence type="ECO:0000256" key="3">
    <source>
        <dbReference type="ARBA" id="ARBA00023163"/>
    </source>
</evidence>
<keyword evidence="1" id="KW-0805">Transcription regulation</keyword>
<dbReference type="InterPro" id="IPR046335">
    <property type="entry name" value="LacI/GalR-like_sensor"/>
</dbReference>
<dbReference type="CDD" id="cd01392">
    <property type="entry name" value="HTH_LacI"/>
    <property type="match status" value="1"/>
</dbReference>
<dbReference type="InterPro" id="IPR000843">
    <property type="entry name" value="HTH_LacI"/>
</dbReference>
<gene>
    <name evidence="5" type="ORF">GFD18_06120</name>
</gene>
<dbReference type="Pfam" id="PF13377">
    <property type="entry name" value="Peripla_BP_3"/>
    <property type="match status" value="1"/>
</dbReference>
<dbReference type="SMART" id="SM00354">
    <property type="entry name" value="HTH_LACI"/>
    <property type="match status" value="1"/>
</dbReference>
<keyword evidence="6" id="KW-1185">Reference proteome</keyword>
<accession>A0ABX0C951</accession>
<protein>
    <submittedName>
        <fullName evidence="5">Substrate-binding domain-containing protein</fullName>
    </submittedName>
</protein>